<keyword evidence="1" id="KW-0732">Signal</keyword>
<feature type="chain" id="PRO_5035892371" evidence="1">
    <location>
        <begin position="19"/>
        <end position="78"/>
    </location>
</feature>
<protein>
    <submittedName>
        <fullName evidence="2">Uncharacterized protein</fullName>
    </submittedName>
</protein>
<evidence type="ECO:0000256" key="1">
    <source>
        <dbReference type="SAM" id="SignalP"/>
    </source>
</evidence>
<gene>
    <name evidence="2" type="ORF">CAUJ_LOCUS9468</name>
</gene>
<name>A0A8S1HCB6_9PELO</name>
<proteinExistence type="predicted"/>
<comment type="caution">
    <text evidence="2">The sequence shown here is derived from an EMBL/GenBank/DDBJ whole genome shotgun (WGS) entry which is preliminary data.</text>
</comment>
<dbReference type="Proteomes" id="UP000835052">
    <property type="component" value="Unassembled WGS sequence"/>
</dbReference>
<reference evidence="2" key="1">
    <citation type="submission" date="2020-10" db="EMBL/GenBank/DDBJ databases">
        <authorList>
            <person name="Kikuchi T."/>
        </authorList>
    </citation>
    <scope>NUCLEOTIDE SEQUENCE</scope>
    <source>
        <strain evidence="2">NKZ352</strain>
    </source>
</reference>
<feature type="signal peptide" evidence="1">
    <location>
        <begin position="1"/>
        <end position="18"/>
    </location>
</feature>
<accession>A0A8S1HCB6</accession>
<dbReference type="EMBL" id="CAJGYM010000036">
    <property type="protein sequence ID" value="CAD6193549.1"/>
    <property type="molecule type" value="Genomic_DNA"/>
</dbReference>
<evidence type="ECO:0000313" key="3">
    <source>
        <dbReference type="Proteomes" id="UP000835052"/>
    </source>
</evidence>
<evidence type="ECO:0000313" key="2">
    <source>
        <dbReference type="EMBL" id="CAD6193549.1"/>
    </source>
</evidence>
<keyword evidence="3" id="KW-1185">Reference proteome</keyword>
<organism evidence="2 3">
    <name type="scientific">Caenorhabditis auriculariae</name>
    <dbReference type="NCBI Taxonomy" id="2777116"/>
    <lineage>
        <taxon>Eukaryota</taxon>
        <taxon>Metazoa</taxon>
        <taxon>Ecdysozoa</taxon>
        <taxon>Nematoda</taxon>
        <taxon>Chromadorea</taxon>
        <taxon>Rhabditida</taxon>
        <taxon>Rhabditina</taxon>
        <taxon>Rhabditomorpha</taxon>
        <taxon>Rhabditoidea</taxon>
        <taxon>Rhabditidae</taxon>
        <taxon>Peloderinae</taxon>
        <taxon>Caenorhabditis</taxon>
    </lineage>
</organism>
<dbReference type="AlphaFoldDB" id="A0A8S1HCB6"/>
<sequence length="78" mass="8692">MNFLSLIVAVVLAVCALAWPDDGEYFRRSAKWSQMGPTGGSLVSGRGGFRPGFFSRNWHAALAEPNFVKRSSVFDYYK</sequence>